<dbReference type="InterPro" id="IPR028098">
    <property type="entry name" value="Glyco_trans_4-like_N"/>
</dbReference>
<accession>B8J0M1</accession>
<dbReference type="GO" id="GO:0016757">
    <property type="term" value="F:glycosyltransferase activity"/>
    <property type="evidence" value="ECO:0007669"/>
    <property type="project" value="UniProtKB-ARBA"/>
</dbReference>
<evidence type="ECO:0000259" key="1">
    <source>
        <dbReference type="Pfam" id="PF13439"/>
    </source>
</evidence>
<dbReference type="eggNOG" id="COG0438">
    <property type="taxonomic scope" value="Bacteria"/>
</dbReference>
<dbReference type="AlphaFoldDB" id="B8J0M1"/>
<dbReference type="Gene3D" id="3.40.50.2000">
    <property type="entry name" value="Glycogen Phosphorylase B"/>
    <property type="match status" value="2"/>
</dbReference>
<protein>
    <submittedName>
        <fullName evidence="2">Glycosyl transferase group 1</fullName>
    </submittedName>
</protein>
<proteinExistence type="predicted"/>
<keyword evidence="2" id="KW-0808">Transferase</keyword>
<dbReference type="CAZy" id="GT4">
    <property type="family name" value="Glycosyltransferase Family 4"/>
</dbReference>
<dbReference type="PANTHER" id="PTHR12526">
    <property type="entry name" value="GLYCOSYLTRANSFERASE"/>
    <property type="match status" value="1"/>
</dbReference>
<evidence type="ECO:0000313" key="2">
    <source>
        <dbReference type="EMBL" id="ACL49298.1"/>
    </source>
</evidence>
<feature type="domain" description="Glycosyltransferase subfamily 4-like N-terminal" evidence="1">
    <location>
        <begin position="90"/>
        <end position="248"/>
    </location>
</feature>
<dbReference type="Pfam" id="PF13439">
    <property type="entry name" value="Glyco_transf_4"/>
    <property type="match status" value="1"/>
</dbReference>
<organism evidence="2">
    <name type="scientific">Desulfovibrio desulfuricans (strain ATCC 27774 / DSM 6949 / MB)</name>
    <dbReference type="NCBI Taxonomy" id="525146"/>
    <lineage>
        <taxon>Bacteria</taxon>
        <taxon>Pseudomonadati</taxon>
        <taxon>Thermodesulfobacteriota</taxon>
        <taxon>Desulfovibrionia</taxon>
        <taxon>Desulfovibrionales</taxon>
        <taxon>Desulfovibrionaceae</taxon>
        <taxon>Desulfovibrio</taxon>
    </lineage>
</organism>
<reference evidence="2" key="1">
    <citation type="submission" date="2009-01" db="EMBL/GenBank/DDBJ databases">
        <title>Complete sequence of Desulfovibrio desulfuricans subsp. desulfuricans str. ATCC 27774.</title>
        <authorList>
            <consortium name="US DOE Joint Genome Institute"/>
            <person name="Lucas S."/>
            <person name="Copeland A."/>
            <person name="Lapidus A."/>
            <person name="Glavina del Rio T."/>
            <person name="Tice H."/>
            <person name="Bruce D."/>
            <person name="Goodwin L."/>
            <person name="Pitluck S."/>
            <person name="Sims D."/>
            <person name="Lu M."/>
            <person name="Kiss H."/>
            <person name="Meineke L."/>
            <person name="Brettin T."/>
            <person name="Detter J.C."/>
            <person name="Han C."/>
            <person name="Larimer F."/>
            <person name="Land M."/>
            <person name="Hauser L."/>
            <person name="Kyrpides N."/>
            <person name="Ovchinnikova G."/>
            <person name="Hazen T.C."/>
        </authorList>
    </citation>
    <scope>NUCLEOTIDE SEQUENCE [LARGE SCALE GENOMIC DNA]</scope>
    <source>
        <strain evidence="2">ATCC 27774</strain>
    </source>
</reference>
<gene>
    <name evidence="2" type="ordered locus">Ddes_1396</name>
</gene>
<dbReference type="Pfam" id="PF13692">
    <property type="entry name" value="Glyco_trans_1_4"/>
    <property type="match status" value="1"/>
</dbReference>
<dbReference type="STRING" id="525146.Ddes_1396"/>
<dbReference type="KEGG" id="dds:Ddes_1396"/>
<dbReference type="EMBL" id="CP001358">
    <property type="protein sequence ID" value="ACL49298.1"/>
    <property type="molecule type" value="Genomic_DNA"/>
</dbReference>
<sequence length="440" mass="48064">MRRSRSAVRASGEVTCPHDGIFCGDVPKGVLLQMALECIRLSSRTWGGTARFPAGRNVVTRRGCPPHSAAIRRIMSTPLRVLFLMEDLCYGGTQRQTLELARRLDRQKFTPVMLTLTGPTDLDAAAREAGIELHHLGCGRRVSPVFFLQLATTLHRLRPGIIVPCTALPNIWGRIWGRFLRLWSGRGAIPLVVGTCRGGGGPARQHEKWLWRLTDHMVCNSEALQNILLDFGVPKARLSYIPNGVDTNFFSPSNPAPSQRESIILCVARLAGDKDHVTLLRAFELVLKTYPAARLRLVGDGPEEAVLKQWAAAHAAGSNVDFVPGGLDMREHYAAARIFALSSVREGQPNVILEAMACGLPVAATAVGGIPRLVEQEISGLLSPAADAESMARHCCRLLDDSALCDSMGLAGRQRAERDFSFTAMVDAHEEVFSRLNLRA</sequence>
<dbReference type="HOGENOM" id="CLU_009583_0_3_7"/>
<name>B8J0M1_DESDA</name>
<dbReference type="SUPFAM" id="SSF53756">
    <property type="entry name" value="UDP-Glycosyltransferase/glycogen phosphorylase"/>
    <property type="match status" value="1"/>
</dbReference>